<evidence type="ECO:0000313" key="4">
    <source>
        <dbReference type="EnsemblMetazoa" id="Aqu2.1.32483_001"/>
    </source>
</evidence>
<feature type="transmembrane region" description="Helical" evidence="3">
    <location>
        <begin position="157"/>
        <end position="180"/>
    </location>
</feature>
<feature type="compositionally biased region" description="Acidic residues" evidence="2">
    <location>
        <begin position="62"/>
        <end position="75"/>
    </location>
</feature>
<dbReference type="EnsemblMetazoa" id="Aqu2.1.32483_001">
    <property type="protein sequence ID" value="Aqu2.1.32483_001"/>
    <property type="gene ID" value="Aqu2.1.32483"/>
</dbReference>
<accession>A0A1X7UXH5</accession>
<feature type="compositionally biased region" description="Low complexity" evidence="2">
    <location>
        <begin position="45"/>
        <end position="61"/>
    </location>
</feature>
<name>A0A1X7UXH5_AMPQE</name>
<feature type="compositionally biased region" description="Polar residues" evidence="2">
    <location>
        <begin position="96"/>
        <end position="118"/>
    </location>
</feature>
<dbReference type="InParanoid" id="A0A1X7UXH5"/>
<dbReference type="AlphaFoldDB" id="A0A1X7UXH5"/>
<reference evidence="4" key="1">
    <citation type="submission" date="2017-05" db="UniProtKB">
        <authorList>
            <consortium name="EnsemblMetazoa"/>
        </authorList>
    </citation>
    <scope>IDENTIFICATION</scope>
</reference>
<proteinExistence type="predicted"/>
<feature type="region of interest" description="Disordered" evidence="2">
    <location>
        <begin position="368"/>
        <end position="402"/>
    </location>
</feature>
<evidence type="ECO:0000256" key="2">
    <source>
        <dbReference type="SAM" id="MobiDB-lite"/>
    </source>
</evidence>
<keyword evidence="3" id="KW-1133">Transmembrane helix</keyword>
<feature type="compositionally biased region" description="Basic and acidic residues" evidence="2">
    <location>
        <begin position="1"/>
        <end position="27"/>
    </location>
</feature>
<evidence type="ECO:0000256" key="1">
    <source>
        <dbReference type="SAM" id="Coils"/>
    </source>
</evidence>
<feature type="coiled-coil region" evidence="1">
    <location>
        <begin position="209"/>
        <end position="335"/>
    </location>
</feature>
<protein>
    <submittedName>
        <fullName evidence="4">Uncharacterized protein</fullName>
    </submittedName>
</protein>
<keyword evidence="1" id="KW-0175">Coiled coil</keyword>
<organism evidence="4">
    <name type="scientific">Amphimedon queenslandica</name>
    <name type="common">Sponge</name>
    <dbReference type="NCBI Taxonomy" id="400682"/>
    <lineage>
        <taxon>Eukaryota</taxon>
        <taxon>Metazoa</taxon>
        <taxon>Porifera</taxon>
        <taxon>Demospongiae</taxon>
        <taxon>Heteroscleromorpha</taxon>
        <taxon>Haplosclerida</taxon>
        <taxon>Niphatidae</taxon>
        <taxon>Amphimedon</taxon>
    </lineage>
</organism>
<feature type="region of interest" description="Disordered" evidence="2">
    <location>
        <begin position="1"/>
        <end position="150"/>
    </location>
</feature>
<keyword evidence="3" id="KW-0472">Membrane</keyword>
<sequence>MDHKGQRKLQENEEGRVVTGPQRDKIHGRNTVQDLPLKNTDDNDTPLTTDTDQIITSQSGSEDSDSDGTDQESDSDTDHDADKDELDEPPHKINLPKTTEQQDVQATNQLRYRNTSSKKPQHKEYLDEFSKEYPKEESNKKFDPPSTESPSSCSCPFILALLILIALLAFLLGFLGGSVWSSNRCLRSCMAELNGQRIAMQEECKDKDNLELKGLLKEMELEMRHLEKELNASKDESKRLHQSSRECTEDYDKCKDQKLTCLADLLKSQEDAKRKKEDLAAYQLEEVSKLQKGLEKKEEELEQCKEKKKKCEDDLEACLKETKKKEKECDEDKKECRHELSICLVNIKAIEVKLDACDKEKIECENKQHKKPCNKRRKHHHHHHDHHHHHGHHHHGHHHHCH</sequence>
<feature type="compositionally biased region" description="Basic and acidic residues" evidence="2">
    <location>
        <begin position="122"/>
        <end position="143"/>
    </location>
</feature>
<keyword evidence="3" id="KW-0812">Transmembrane</keyword>
<evidence type="ECO:0000256" key="3">
    <source>
        <dbReference type="SAM" id="Phobius"/>
    </source>
</evidence>